<proteinExistence type="predicted"/>
<reference evidence="1" key="2">
    <citation type="journal article" date="2022" name="New Phytol.">
        <title>Evolutionary transition to the ectomycorrhizal habit in the genomes of a hyperdiverse lineage of mushroom-forming fungi.</title>
        <authorList>
            <person name="Looney B."/>
            <person name="Miyauchi S."/>
            <person name="Morin E."/>
            <person name="Drula E."/>
            <person name="Courty P.E."/>
            <person name="Kohler A."/>
            <person name="Kuo A."/>
            <person name="LaButti K."/>
            <person name="Pangilinan J."/>
            <person name="Lipzen A."/>
            <person name="Riley R."/>
            <person name="Andreopoulos W."/>
            <person name="He G."/>
            <person name="Johnson J."/>
            <person name="Nolan M."/>
            <person name="Tritt A."/>
            <person name="Barry K.W."/>
            <person name="Grigoriev I.V."/>
            <person name="Nagy L.G."/>
            <person name="Hibbett D."/>
            <person name="Henrissat B."/>
            <person name="Matheny P.B."/>
            <person name="Labbe J."/>
            <person name="Martin F.M."/>
        </authorList>
    </citation>
    <scope>NUCLEOTIDE SEQUENCE</scope>
    <source>
        <strain evidence="1">FP105234-sp</strain>
    </source>
</reference>
<sequence>MQPGKTDPVVWNETLFFDLNGASVVKLEIWADRHLKSKRCIAKIAIPVSGLLQSLHDLHTLEIIYPKESTQHVIAQVAVGVANSAPRFMALLDGAIDLEELVTFADVWGPLLNKINSLTAIIDKVSEVHPYLHMAWSLLDAGHKIVLAQQDRDARIQQLAEVIASAYNSFTIEDESFQPSQNQQHILNSLSKQTVECGYFIISYYKNSFWKRTTKHIFSDVDSLISKYEAEFHRLKAALQTNTATTTQLVVQKTFGDLEDLMEKFDLSDIPYAKGARYQTGKQCLIGTRKEILQKIINWINISDEKSSRVLLLTGLSGTGKSSVAHTIAEYYNQLGRLGSSFCFDKKDLQNRNARTLFGTLAKDLSEFDQSFRHALVKSIGNSSSLRGTQDLSDQFKHFLLNPTQNLSISGPIIIVIDGLDESENLGARTELLQLLGNKLKDLPPNFRILLTSRPEDDVRRILMKNENIYCEAMETISKASNDHDILHYVHSQLTDEMGQPLACFGEKHYKTLAEKSEGLFQWVFVACYIIKGNGQGIPPHYIMVEEYEHITSGSGQAQLTGVLDDLYKDILSHIFPGTRSPKLLQMFKKVMGQVLTAFEPLSVTSLREIHSLTTDSLNWVLSQLGALLTGVSDLSQPIHFLHSSFYDFLSDESKSGEFHVGYAGQFHKEFVQSAVNTLNQELRFNMCNFPSSYLANSDVPGL</sequence>
<feature type="non-terminal residue" evidence="1">
    <location>
        <position position="703"/>
    </location>
</feature>
<organism evidence="1 2">
    <name type="scientific">Auriscalpium vulgare</name>
    <dbReference type="NCBI Taxonomy" id="40419"/>
    <lineage>
        <taxon>Eukaryota</taxon>
        <taxon>Fungi</taxon>
        <taxon>Dikarya</taxon>
        <taxon>Basidiomycota</taxon>
        <taxon>Agaricomycotina</taxon>
        <taxon>Agaricomycetes</taxon>
        <taxon>Russulales</taxon>
        <taxon>Auriscalpiaceae</taxon>
        <taxon>Auriscalpium</taxon>
    </lineage>
</organism>
<evidence type="ECO:0000313" key="1">
    <source>
        <dbReference type="EMBL" id="KAI0038670.1"/>
    </source>
</evidence>
<dbReference type="EMBL" id="MU276440">
    <property type="protein sequence ID" value="KAI0038670.1"/>
    <property type="molecule type" value="Genomic_DNA"/>
</dbReference>
<accession>A0ACB8R4J3</accession>
<keyword evidence="2" id="KW-1185">Reference proteome</keyword>
<reference evidence="1" key="1">
    <citation type="submission" date="2021-02" db="EMBL/GenBank/DDBJ databases">
        <authorList>
            <consortium name="DOE Joint Genome Institute"/>
            <person name="Ahrendt S."/>
            <person name="Looney B.P."/>
            <person name="Miyauchi S."/>
            <person name="Morin E."/>
            <person name="Drula E."/>
            <person name="Courty P.E."/>
            <person name="Chicoki N."/>
            <person name="Fauchery L."/>
            <person name="Kohler A."/>
            <person name="Kuo A."/>
            <person name="Labutti K."/>
            <person name="Pangilinan J."/>
            <person name="Lipzen A."/>
            <person name="Riley R."/>
            <person name="Andreopoulos W."/>
            <person name="He G."/>
            <person name="Johnson J."/>
            <person name="Barry K.W."/>
            <person name="Grigoriev I.V."/>
            <person name="Nagy L."/>
            <person name="Hibbett D."/>
            <person name="Henrissat B."/>
            <person name="Matheny P.B."/>
            <person name="Labbe J."/>
            <person name="Martin F."/>
        </authorList>
    </citation>
    <scope>NUCLEOTIDE SEQUENCE</scope>
    <source>
        <strain evidence="1">FP105234-sp</strain>
    </source>
</reference>
<comment type="caution">
    <text evidence="1">The sequence shown here is derived from an EMBL/GenBank/DDBJ whole genome shotgun (WGS) entry which is preliminary data.</text>
</comment>
<dbReference type="Proteomes" id="UP000814033">
    <property type="component" value="Unassembled WGS sequence"/>
</dbReference>
<protein>
    <submittedName>
        <fullName evidence="1">Uncharacterized protein</fullName>
    </submittedName>
</protein>
<gene>
    <name evidence="1" type="ORF">FA95DRAFT_1187811</name>
</gene>
<name>A0ACB8R4J3_9AGAM</name>
<evidence type="ECO:0000313" key="2">
    <source>
        <dbReference type="Proteomes" id="UP000814033"/>
    </source>
</evidence>